<sequence length="502" mass="57765">MSAKRIKFLNTHVDNLTMEEAVREAKRLILEGKNSYVVTPNVDHIVKIEHDGLFRDIYEKADLVLTDGKPLIWMSRWMGAPIKEKISGSDYFPEVCRMAAKEGFSIFLLGAAEGVAKKAAVNLMKKYKNLKIAGVYSPSYAFENDVEEIAYIIKKINTAKPDILCIGLGTPKQEKFYHRYKDQLKVPLTLHIGATIDFEAGVVKRAPKWISYMGLEWLYRLLKEPRRLYKRYLLEDVEIFPIFLKYRKYGSGSKVSAVQPETCSILGVDIAVTNMRSVIGYLTKNLERLRGEYVCVSNVHTTVMAYNDEAYCRIQNEAALAIPDGKPLSLICRLRGYKDAKRVAGPDLMPEILKLSEEKGYRHYFYGSTEETLSSLEANLKERYPRLNIVGIYSPPFRKLTPEEDAEIMQEISRARPDFLWVGLGAPKQERWMYEHKGKVDAVMLGVGAAFDFHAGTAKRAPKWIQEFYLEWLYRLIQDPKRLLKRYVRSNIQFIWLILTGR</sequence>
<evidence type="ECO:0000256" key="1">
    <source>
        <dbReference type="ARBA" id="ARBA00022676"/>
    </source>
</evidence>
<dbReference type="InterPro" id="IPR004629">
    <property type="entry name" value="WecG_TagA_CpsF"/>
</dbReference>
<dbReference type="PANTHER" id="PTHR34136">
    <property type="match status" value="1"/>
</dbReference>
<evidence type="ECO:0000256" key="2">
    <source>
        <dbReference type="ARBA" id="ARBA00022679"/>
    </source>
</evidence>
<organism evidence="3 4">
    <name type="scientific">Kineothrix sedimenti</name>
    <dbReference type="NCBI Taxonomy" id="3123317"/>
    <lineage>
        <taxon>Bacteria</taxon>
        <taxon>Bacillati</taxon>
        <taxon>Bacillota</taxon>
        <taxon>Clostridia</taxon>
        <taxon>Lachnospirales</taxon>
        <taxon>Lachnospiraceae</taxon>
        <taxon>Kineothrix</taxon>
    </lineage>
</organism>
<gene>
    <name evidence="3" type="ORF">V6984_18405</name>
</gene>
<reference evidence="3 4" key="1">
    <citation type="submission" date="2024-02" db="EMBL/GenBank/DDBJ databases">
        <title>Bacterial strain from lacustrine sediment.</title>
        <authorList>
            <person name="Petit C."/>
            <person name="Fadhlaoui K."/>
        </authorList>
    </citation>
    <scope>NUCLEOTIDE SEQUENCE [LARGE SCALE GENOMIC DNA]</scope>
    <source>
        <strain evidence="3 4">IPX-CK</strain>
    </source>
</reference>
<dbReference type="NCBIfam" id="TIGR00696">
    <property type="entry name" value="wecG_tagA_cpsF"/>
    <property type="match status" value="2"/>
</dbReference>
<accession>A0ABZ3ETA6</accession>
<evidence type="ECO:0000313" key="3">
    <source>
        <dbReference type="EMBL" id="XAH73451.1"/>
    </source>
</evidence>
<proteinExistence type="predicted"/>
<evidence type="ECO:0000313" key="4">
    <source>
        <dbReference type="Proteomes" id="UP001451571"/>
    </source>
</evidence>
<keyword evidence="4" id="KW-1185">Reference proteome</keyword>
<dbReference type="Proteomes" id="UP001451571">
    <property type="component" value="Chromosome"/>
</dbReference>
<keyword evidence="1" id="KW-0328">Glycosyltransferase</keyword>
<name>A0ABZ3ETA6_9FIRM</name>
<protein>
    <submittedName>
        <fullName evidence="3">WecB/TagA/CpsF family glycosyltransferase</fullName>
    </submittedName>
</protein>
<dbReference type="RefSeq" id="WP_342757058.1">
    <property type="nucleotide sequence ID" value="NZ_CP146256.1"/>
</dbReference>
<dbReference type="CDD" id="cd06533">
    <property type="entry name" value="Glyco_transf_WecG_TagA"/>
    <property type="match status" value="2"/>
</dbReference>
<keyword evidence="2" id="KW-0808">Transferase</keyword>
<dbReference type="EMBL" id="CP146256">
    <property type="protein sequence ID" value="XAH73451.1"/>
    <property type="molecule type" value="Genomic_DNA"/>
</dbReference>
<dbReference type="PANTHER" id="PTHR34136:SF1">
    <property type="entry name" value="UDP-N-ACETYL-D-MANNOSAMINURONIC ACID TRANSFERASE"/>
    <property type="match status" value="1"/>
</dbReference>
<dbReference type="Pfam" id="PF03808">
    <property type="entry name" value="Glyco_tran_WecG"/>
    <property type="match status" value="2"/>
</dbReference>